<protein>
    <submittedName>
        <fullName evidence="1">Uncharacterized protein</fullName>
    </submittedName>
</protein>
<name>Q3TR65_MOUSE</name>
<sequence length="98" mass="10569">MCIVHRGSGSKLAWPAGKWKAGLRVLTRHQGPDVLKLPAGIQPNGCVGSCQMSRRGGRAPSWPWPLCVLVSVFPFGVFSGLCPHLVCHVSLRVNHTCV</sequence>
<organism evidence="1">
    <name type="scientific">Mus musculus</name>
    <name type="common">Mouse</name>
    <dbReference type="NCBI Taxonomy" id="10090"/>
    <lineage>
        <taxon>Eukaryota</taxon>
        <taxon>Metazoa</taxon>
        <taxon>Chordata</taxon>
        <taxon>Craniata</taxon>
        <taxon>Vertebrata</taxon>
        <taxon>Euteleostomi</taxon>
        <taxon>Mammalia</taxon>
        <taxon>Eutheria</taxon>
        <taxon>Euarchontoglires</taxon>
        <taxon>Glires</taxon>
        <taxon>Rodentia</taxon>
        <taxon>Myomorpha</taxon>
        <taxon>Muroidea</taxon>
        <taxon>Muridae</taxon>
        <taxon>Murinae</taxon>
        <taxon>Mus</taxon>
        <taxon>Mus</taxon>
    </lineage>
</organism>
<reference evidence="1" key="1">
    <citation type="journal article" date="1999" name="Methods Enzymol.">
        <title>High-efficiency full-length cDNA cloning.</title>
        <authorList>
            <person name="Carninci P."/>
            <person name="Hayashizaki Y."/>
        </authorList>
    </citation>
    <scope>NUCLEOTIDE SEQUENCE</scope>
    <source>
        <strain evidence="1">C57BL/6J</strain>
        <tissue evidence="1">Thymus</tissue>
    </source>
</reference>
<evidence type="ECO:0000313" key="1">
    <source>
        <dbReference type="EMBL" id="BAE37165.1"/>
    </source>
</evidence>
<reference evidence="1" key="5">
    <citation type="journal article" date="2002" name="Nature">
        <title>Analysis of the mouse transcriptome based on functional annotation of 60,770 full-length cDNAs.</title>
        <authorList>
            <consortium name="The FANTOM Consortium and the RIKEN Genome Exploration Research Group Phase I and II Team"/>
        </authorList>
    </citation>
    <scope>NUCLEOTIDE SEQUENCE</scope>
    <source>
        <strain evidence="1">C57BL/6J</strain>
        <tissue evidence="1">Thymus</tissue>
    </source>
</reference>
<accession>Q3TR65</accession>
<dbReference type="AGR" id="MGI:2445066"/>
<evidence type="ECO:0000313" key="2">
    <source>
        <dbReference type="MGI" id="MGI:2445066"/>
    </source>
</evidence>
<dbReference type="MGI" id="MGI:2445066">
    <property type="gene designation" value="Hmbox1"/>
</dbReference>
<reference evidence="1" key="2">
    <citation type="journal article" date="2000" name="Genome Res.">
        <title>Normalization and subtraction of cap-trapper-selected cDNAs to prepare full-length cDNA libraries for rapid discovery of new genes.</title>
        <authorList>
            <person name="Carninci P."/>
            <person name="Shibata Y."/>
            <person name="Hayatsu N."/>
            <person name="Sugahara Y."/>
            <person name="Shibata K."/>
            <person name="Itoh M."/>
            <person name="Konno H."/>
            <person name="Okazaki Y."/>
            <person name="Muramatsu M."/>
            <person name="Hayashizaki Y."/>
        </authorList>
    </citation>
    <scope>NUCLEOTIDE SEQUENCE</scope>
    <source>
        <strain evidence="1">C57BL/6J</strain>
        <tissue evidence="1">Thymus</tissue>
    </source>
</reference>
<reference evidence="1" key="4">
    <citation type="journal article" date="2001" name="Nature">
        <title>Functional annotation of a full-length mouse cDNA collection.</title>
        <authorList>
            <consortium name="The RIKEN Genome Exploration Research Group Phase II Team and the FANTOM Consortium"/>
        </authorList>
    </citation>
    <scope>NUCLEOTIDE SEQUENCE</scope>
    <source>
        <strain evidence="1">C57BL/6J</strain>
        <tissue evidence="1">Thymus</tissue>
    </source>
</reference>
<dbReference type="AlphaFoldDB" id="Q3TR65"/>
<gene>
    <name evidence="2" type="primary">Hmbox1</name>
</gene>
<proteinExistence type="evidence at transcript level"/>
<reference evidence="1" key="7">
    <citation type="journal article" date="2005" name="Science">
        <title>The Transcriptional Landscape of the Mammalian Genome.</title>
        <authorList>
            <consortium name="The FANTOM Consortium"/>
            <consortium name="Riken Genome Exploration Research Group and Genome Science Group (Genome Network Project Core Group)"/>
        </authorList>
    </citation>
    <scope>NUCLEOTIDE SEQUENCE</scope>
    <source>
        <strain evidence="1">C57BL/6J</strain>
        <tissue evidence="1">Thymus</tissue>
    </source>
</reference>
<dbReference type="EMBL" id="AK163036">
    <property type="protein sequence ID" value="BAE37165.1"/>
    <property type="molecule type" value="mRNA"/>
</dbReference>
<reference evidence="1" key="3">
    <citation type="journal article" date="2000" name="Genome Res.">
        <title>RIKEN integrated sequence analysis (RISA) system--384-format sequencing pipeline with 384 multicapillary sequencer.</title>
        <authorList>
            <person name="Shibata K."/>
            <person name="Itoh M."/>
            <person name="Aizawa K."/>
            <person name="Nagaoka S."/>
            <person name="Sasaki N."/>
            <person name="Carninci P."/>
            <person name="Konno H."/>
            <person name="Akiyama J."/>
            <person name="Nishi K."/>
            <person name="Kitsunai T."/>
            <person name="Tashiro H."/>
            <person name="Itoh M."/>
            <person name="Sumi N."/>
            <person name="Ishii Y."/>
            <person name="Nakamura S."/>
            <person name="Hazama M."/>
            <person name="Nishine T."/>
            <person name="Harada A."/>
            <person name="Yamamoto R."/>
            <person name="Matsumoto H."/>
            <person name="Sakaguchi S."/>
            <person name="Ikegami T."/>
            <person name="Kashiwagi K."/>
            <person name="Fujiwake S."/>
            <person name="Inoue K."/>
            <person name="Togawa Y."/>
            <person name="Izawa M."/>
            <person name="Ohara E."/>
            <person name="Watahiki M."/>
            <person name="Yoneda Y."/>
            <person name="Ishikawa T."/>
            <person name="Ozawa K."/>
            <person name="Tanaka T."/>
            <person name="Matsuura S."/>
            <person name="Kawai J."/>
            <person name="Okazaki Y."/>
            <person name="Muramatsu M."/>
            <person name="Inoue Y."/>
            <person name="Kira A."/>
            <person name="Hayashizaki Y."/>
        </authorList>
    </citation>
    <scope>NUCLEOTIDE SEQUENCE</scope>
    <source>
        <strain evidence="1">C57BL/6J</strain>
        <tissue evidence="1">Thymus</tissue>
    </source>
</reference>
<reference evidence="1" key="6">
    <citation type="submission" date="2004-04" db="EMBL/GenBank/DDBJ databases">
        <authorList>
            <person name="Arakawa T."/>
            <person name="Carninci P."/>
            <person name="Fukuda S."/>
            <person name="Hashizume W."/>
            <person name="Hayashida K."/>
            <person name="Hori F."/>
            <person name="Iida J."/>
            <person name="Imamura K."/>
            <person name="Imotani K."/>
            <person name="Itoh M."/>
            <person name="Kanagawa S."/>
            <person name="Kawai J."/>
            <person name="Kojima M."/>
            <person name="Konno H."/>
            <person name="Murata M."/>
            <person name="Nakamura M."/>
            <person name="Ninomiya N."/>
            <person name="Nishiyori H."/>
            <person name="Nomura K."/>
            <person name="Ohno M."/>
            <person name="Sakazume N."/>
            <person name="Sano H."/>
            <person name="Sasaki D."/>
            <person name="Shibata K."/>
            <person name="Shiraki T."/>
            <person name="Tagami M."/>
            <person name="Tagami Y."/>
            <person name="Waki K."/>
            <person name="Watahiki A."/>
            <person name="Muramatsu M."/>
            <person name="Hayashizaki Y."/>
        </authorList>
    </citation>
    <scope>NUCLEOTIDE SEQUENCE</scope>
    <source>
        <strain evidence="1">C57BL/6J</strain>
        <tissue evidence="1">Thymus</tissue>
    </source>
</reference>
<reference evidence="1" key="8">
    <citation type="journal article" date="2005" name="Science">
        <title>Antisense Transcription in the Mammalian Transcriptome.</title>
        <authorList>
            <consortium name="RIKEN Genome Exploration Research Group and Genome Science Group (Genome Network Project Core Group) and the FANTOM Consortium"/>
        </authorList>
    </citation>
    <scope>NUCLEOTIDE SEQUENCE</scope>
    <source>
        <strain evidence="1">C57BL/6J</strain>
        <tissue evidence="1">Thymus</tissue>
    </source>
</reference>